<evidence type="ECO:0000256" key="1">
    <source>
        <dbReference type="ARBA" id="ARBA00005594"/>
    </source>
</evidence>
<keyword evidence="7 9" id="KW-0030">Aminoacyl-tRNA synthetase</keyword>
<dbReference type="Pfam" id="PF09334">
    <property type="entry name" value="tRNA-synt_1g"/>
    <property type="match status" value="1"/>
</dbReference>
<dbReference type="FunFam" id="3.40.50.620:FF:000056">
    <property type="entry name" value="Leucine--tRNA ligase"/>
    <property type="match status" value="1"/>
</dbReference>
<evidence type="ECO:0000256" key="4">
    <source>
        <dbReference type="ARBA" id="ARBA00022741"/>
    </source>
</evidence>
<dbReference type="PANTHER" id="PTHR43740">
    <property type="entry name" value="LEUCYL-TRNA SYNTHETASE"/>
    <property type="match status" value="1"/>
</dbReference>
<dbReference type="InterPro" id="IPR025709">
    <property type="entry name" value="Leu_tRNA-synth_edit"/>
</dbReference>
<comment type="catalytic activity">
    <reaction evidence="8 9">
        <text>tRNA(Leu) + L-leucine + ATP = L-leucyl-tRNA(Leu) + AMP + diphosphate</text>
        <dbReference type="Rhea" id="RHEA:11688"/>
        <dbReference type="Rhea" id="RHEA-COMP:9613"/>
        <dbReference type="Rhea" id="RHEA-COMP:9622"/>
        <dbReference type="ChEBI" id="CHEBI:30616"/>
        <dbReference type="ChEBI" id="CHEBI:33019"/>
        <dbReference type="ChEBI" id="CHEBI:57427"/>
        <dbReference type="ChEBI" id="CHEBI:78442"/>
        <dbReference type="ChEBI" id="CHEBI:78494"/>
        <dbReference type="ChEBI" id="CHEBI:456215"/>
        <dbReference type="EC" id="6.1.1.4"/>
    </reaction>
</comment>
<dbReference type="EMBL" id="AP019823">
    <property type="protein sequence ID" value="BBM39282.1"/>
    <property type="molecule type" value="Genomic_DNA"/>
</dbReference>
<comment type="subcellular location">
    <subcellularLocation>
        <location evidence="9">Cytoplasm</location>
    </subcellularLocation>
</comment>
<dbReference type="EC" id="6.1.1.4" evidence="9"/>
<comment type="similarity">
    <text evidence="1 9 10">Belongs to the class-I aminoacyl-tRNA synthetase family.</text>
</comment>
<feature type="domain" description="Aminoacyl-tRNA synthetase class Ia" evidence="11">
    <location>
        <begin position="633"/>
        <end position="675"/>
    </location>
</feature>
<dbReference type="GO" id="GO:0005829">
    <property type="term" value="C:cytosol"/>
    <property type="evidence" value="ECO:0007669"/>
    <property type="project" value="TreeGrafter"/>
</dbReference>
<dbReference type="HAMAP" id="MF_00049_B">
    <property type="entry name" value="Leu_tRNA_synth_B"/>
    <property type="match status" value="1"/>
</dbReference>
<dbReference type="CDD" id="cd00812">
    <property type="entry name" value="LeuRS_core"/>
    <property type="match status" value="1"/>
</dbReference>
<evidence type="ECO:0000313" key="15">
    <source>
        <dbReference type="EMBL" id="BBM39282.1"/>
    </source>
</evidence>
<organism evidence="15 16">
    <name type="scientific">Leptotrichia hofstadii</name>
    <dbReference type="NCBI Taxonomy" id="157688"/>
    <lineage>
        <taxon>Bacteria</taxon>
        <taxon>Fusobacteriati</taxon>
        <taxon>Fusobacteriota</taxon>
        <taxon>Fusobacteriia</taxon>
        <taxon>Fusobacteriales</taxon>
        <taxon>Leptotrichiaceae</taxon>
        <taxon>Leptotrichia</taxon>
    </lineage>
</organism>
<dbReference type="InterPro" id="IPR002302">
    <property type="entry name" value="Leu-tRNA-ligase"/>
</dbReference>
<dbReference type="PANTHER" id="PTHR43740:SF2">
    <property type="entry name" value="LEUCINE--TRNA LIGASE, MITOCHONDRIAL"/>
    <property type="match status" value="1"/>
</dbReference>
<name>A0A510JIY9_9FUSO</name>
<evidence type="ECO:0000256" key="3">
    <source>
        <dbReference type="ARBA" id="ARBA00022598"/>
    </source>
</evidence>
<evidence type="ECO:0000256" key="9">
    <source>
        <dbReference type="HAMAP-Rule" id="MF_00049"/>
    </source>
</evidence>
<feature type="binding site" evidence="9">
    <location>
        <position position="639"/>
    </location>
    <ligand>
        <name>ATP</name>
        <dbReference type="ChEBI" id="CHEBI:30616"/>
    </ligand>
</feature>
<dbReference type="GO" id="GO:0004823">
    <property type="term" value="F:leucine-tRNA ligase activity"/>
    <property type="evidence" value="ECO:0007669"/>
    <property type="project" value="UniProtKB-UniRule"/>
</dbReference>
<dbReference type="InterPro" id="IPR014729">
    <property type="entry name" value="Rossmann-like_a/b/a_fold"/>
</dbReference>
<evidence type="ECO:0000259" key="11">
    <source>
        <dbReference type="Pfam" id="PF00133"/>
    </source>
</evidence>
<feature type="domain" description="Methionyl/Leucyl tRNA synthetase" evidence="13">
    <location>
        <begin position="40"/>
        <end position="177"/>
    </location>
</feature>
<dbReference type="Gene3D" id="1.10.730.10">
    <property type="entry name" value="Isoleucyl-tRNA Synthetase, Domain 1"/>
    <property type="match status" value="2"/>
</dbReference>
<dbReference type="InterPro" id="IPR013155">
    <property type="entry name" value="M/V/L/I-tRNA-synth_anticd-bd"/>
</dbReference>
<dbReference type="Gene3D" id="2.20.28.290">
    <property type="match status" value="1"/>
</dbReference>
<dbReference type="Gene3D" id="3.10.20.590">
    <property type="match status" value="1"/>
</dbReference>
<gene>
    <name evidence="9" type="primary">leuS</name>
    <name evidence="15" type="ORF">JCM16775_1993</name>
</gene>
<feature type="short sequence motif" description="'KMSKS' region" evidence="9">
    <location>
        <begin position="636"/>
        <end position="640"/>
    </location>
</feature>
<dbReference type="Gene3D" id="3.40.50.620">
    <property type="entry name" value="HUPs"/>
    <property type="match status" value="2"/>
</dbReference>
<dbReference type="GO" id="GO:0005524">
    <property type="term" value="F:ATP binding"/>
    <property type="evidence" value="ECO:0007669"/>
    <property type="project" value="UniProtKB-UniRule"/>
</dbReference>
<dbReference type="NCBIfam" id="TIGR00396">
    <property type="entry name" value="leuS_bact"/>
    <property type="match status" value="1"/>
</dbReference>
<dbReference type="CDD" id="cd07958">
    <property type="entry name" value="Anticodon_Ia_Leu_BEm"/>
    <property type="match status" value="1"/>
</dbReference>
<dbReference type="SUPFAM" id="SSF47323">
    <property type="entry name" value="Anticodon-binding domain of a subclass of class I aminoacyl-tRNA synthetases"/>
    <property type="match status" value="1"/>
</dbReference>
<dbReference type="InterPro" id="IPR002300">
    <property type="entry name" value="aa-tRNA-synth_Ia"/>
</dbReference>
<evidence type="ECO:0000256" key="10">
    <source>
        <dbReference type="RuleBase" id="RU363035"/>
    </source>
</evidence>
<comment type="caution">
    <text evidence="9">Lacks conserved residue(s) required for the propagation of feature annotation.</text>
</comment>
<evidence type="ECO:0000313" key="16">
    <source>
        <dbReference type="Proteomes" id="UP000321892"/>
    </source>
</evidence>
<evidence type="ECO:0000256" key="5">
    <source>
        <dbReference type="ARBA" id="ARBA00022840"/>
    </source>
</evidence>
<keyword evidence="6 9" id="KW-0648">Protein biosynthesis</keyword>
<evidence type="ECO:0000259" key="12">
    <source>
        <dbReference type="Pfam" id="PF08264"/>
    </source>
</evidence>
<evidence type="ECO:0000256" key="8">
    <source>
        <dbReference type="ARBA" id="ARBA00047469"/>
    </source>
</evidence>
<sequence>MTKEYKPSEIEKKWQDKWFEEDVFKSENKVEGKENYYVLEMFAYPSGKLHVGHLRNYAIGDAIARYKKMKGFNVLHPFGWDSFGLPAENAAIDNGAHPGKWTKANIDNMRRQMKLMGLSYDWNRELSTYTPEYYKWNQKFFIEMYKKGLVYKKKSYVNWCPDCNTVLANEQVEGGKCWRHGKTDVIQKELSQWYFKITEYAEELLQGHEELRGHWPEQVLAMQKNWIGKSTGAEVDFILDFDYKGNNENIVKNEKGEVVITVFTTRADTLFGATYLTLAPEHPLVEEVILKQNPEIREKVEAMINEDKISRTAEDKEKEGVFTGLYVINPINNVKVPLWIGNYVLIDYGTGAVMAVPAHDARDLAFAKKYDLSIKIVVNPVDKDGNVHELTLEETFENIFTGNGIMTNSGEFDGISNEDGKIKIVEKLEKLGKGKATVNYRLHDWLISRQRYWGTPIPVIYDEDGNIYLEEEANLPVKLPTDIEFNGKGNPLETSEEFKNVILPNGKKGRRETDTMDTFVDSSWYYLRYLDSHNDKEPFKKEDADSWTPVHQYIGGIEHAVMHLLYARFFHKSLRDLGYVDTNEPFKRLLTQGMVLGPSYYSQNERRYLFPREVEMKDGKPVSKETGEELATKVEKMSKSKNNGVDPEEIVKEYGADSSRVFTLFAAPPEKELEWNMNGLAGAYRFINRLYLLVSSTADFADKNASKEDNYGINLDARSEKDKEIQKKLHQTVKKVTDSIEDDFHFNTAIAAIMELLNDMTTYKQNVIDKNDISSESKKVWHEVLEKVILLIVPFAPHVADELWSDLGNTALTFEQEWPTFDEKLTVENNFNLVVQVNGKVRDMLPAQIGISKDDAEKLAFSSEKVQKFIDGKEVVKVIAVPNKLVNIVVKG</sequence>
<feature type="domain" description="Aminoacyl-tRNA synthetase class Ia" evidence="11">
    <location>
        <begin position="442"/>
        <end position="596"/>
    </location>
</feature>
<dbReference type="GO" id="GO:0006429">
    <property type="term" value="P:leucyl-tRNA aminoacylation"/>
    <property type="evidence" value="ECO:0007669"/>
    <property type="project" value="UniProtKB-UniRule"/>
</dbReference>
<protein>
    <recommendedName>
        <fullName evidence="9">Leucine--tRNA ligase</fullName>
        <ecNumber evidence="9">6.1.1.4</ecNumber>
    </recommendedName>
    <alternativeName>
        <fullName evidence="9">Leucyl-tRNA synthetase</fullName>
        <shortName evidence="9">LeuRS</shortName>
    </alternativeName>
</protein>
<reference evidence="15 16" key="1">
    <citation type="submission" date="2019-07" db="EMBL/GenBank/DDBJ databases">
        <title>Complete Genome Sequence of Leptotrichia hofstadii Strain JCM16775.</title>
        <authorList>
            <person name="Watanabe S."/>
            <person name="Cui L."/>
        </authorList>
    </citation>
    <scope>NUCLEOTIDE SEQUENCE [LARGE SCALE GENOMIC DNA]</scope>
    <source>
        <strain evidence="15 16">JCM16775</strain>
    </source>
</reference>
<evidence type="ECO:0000256" key="2">
    <source>
        <dbReference type="ARBA" id="ARBA00022490"/>
    </source>
</evidence>
<dbReference type="Pfam" id="PF00133">
    <property type="entry name" value="tRNA-synt_1"/>
    <property type="match status" value="2"/>
</dbReference>
<dbReference type="SUPFAM" id="SSF52374">
    <property type="entry name" value="Nucleotidylyl transferase"/>
    <property type="match status" value="1"/>
</dbReference>
<feature type="domain" description="Methionyl/Valyl/Leucyl/Isoleucyl-tRNA synthetase anticodon-binding" evidence="12">
    <location>
        <begin position="722"/>
        <end position="853"/>
    </location>
</feature>
<evidence type="ECO:0000259" key="13">
    <source>
        <dbReference type="Pfam" id="PF09334"/>
    </source>
</evidence>
<dbReference type="Pfam" id="PF08264">
    <property type="entry name" value="Anticodon_1"/>
    <property type="match status" value="1"/>
</dbReference>
<dbReference type="GO" id="GO:0002161">
    <property type="term" value="F:aminoacyl-tRNA deacylase activity"/>
    <property type="evidence" value="ECO:0007669"/>
    <property type="project" value="InterPro"/>
</dbReference>
<dbReference type="RefSeq" id="WP_026746901.1">
    <property type="nucleotide sequence ID" value="NZ_AP019823.1"/>
</dbReference>
<dbReference type="FunFam" id="3.40.50.620:FF:000003">
    <property type="entry name" value="Leucine--tRNA ligase"/>
    <property type="match status" value="1"/>
</dbReference>
<dbReference type="PRINTS" id="PR00985">
    <property type="entry name" value="TRNASYNTHLEU"/>
</dbReference>
<dbReference type="InterPro" id="IPR009008">
    <property type="entry name" value="Val/Leu/Ile-tRNA-synth_edit"/>
</dbReference>
<dbReference type="InterPro" id="IPR009080">
    <property type="entry name" value="tRNAsynth_Ia_anticodon-bd"/>
</dbReference>
<keyword evidence="16" id="KW-1185">Reference proteome</keyword>
<dbReference type="SUPFAM" id="SSF50677">
    <property type="entry name" value="ValRS/IleRS/LeuRS editing domain"/>
    <property type="match status" value="1"/>
</dbReference>
<dbReference type="OrthoDB" id="9810365at2"/>
<proteinExistence type="inferred from homology"/>
<dbReference type="FunFam" id="1.10.730.10:FF:000011">
    <property type="entry name" value="Leucine--tRNA ligase chloroplastic/mitochondrial"/>
    <property type="match status" value="1"/>
</dbReference>
<evidence type="ECO:0000256" key="6">
    <source>
        <dbReference type="ARBA" id="ARBA00022917"/>
    </source>
</evidence>
<dbReference type="Pfam" id="PF13603">
    <property type="entry name" value="tRNA-synt_1_2"/>
    <property type="match status" value="1"/>
</dbReference>
<dbReference type="AlphaFoldDB" id="A0A510JIY9"/>
<evidence type="ECO:0000256" key="7">
    <source>
        <dbReference type="ARBA" id="ARBA00023146"/>
    </source>
</evidence>
<dbReference type="InterPro" id="IPR001412">
    <property type="entry name" value="aa-tRNA-synth_I_CS"/>
</dbReference>
<dbReference type="PROSITE" id="PS00178">
    <property type="entry name" value="AA_TRNA_LIGASE_I"/>
    <property type="match status" value="1"/>
</dbReference>
<keyword evidence="2 9" id="KW-0963">Cytoplasm</keyword>
<dbReference type="InterPro" id="IPR015413">
    <property type="entry name" value="Methionyl/Leucyl_tRNA_Synth"/>
</dbReference>
<evidence type="ECO:0000259" key="14">
    <source>
        <dbReference type="Pfam" id="PF13603"/>
    </source>
</evidence>
<dbReference type="Proteomes" id="UP000321892">
    <property type="component" value="Chromosome"/>
</dbReference>
<keyword evidence="4 9" id="KW-0547">Nucleotide-binding</keyword>
<dbReference type="KEGG" id="lhf:JCM16775_1993"/>
<feature type="domain" description="Leucyl-tRNA synthetase editing" evidence="14">
    <location>
        <begin position="224"/>
        <end position="429"/>
    </location>
</feature>
<keyword evidence="5 9" id="KW-0067">ATP-binding</keyword>
<keyword evidence="3 9" id="KW-0436">Ligase</keyword>
<accession>A0A510JIY9</accession>